<keyword evidence="3 6" id="KW-0560">Oxidoreductase</keyword>
<evidence type="ECO:0008006" key="10">
    <source>
        <dbReference type="Google" id="ProtNLM"/>
    </source>
</evidence>
<evidence type="ECO:0000256" key="7">
    <source>
        <dbReference type="SAM" id="Phobius"/>
    </source>
</evidence>
<dbReference type="InterPro" id="IPR017972">
    <property type="entry name" value="Cyt_P450_CS"/>
</dbReference>
<dbReference type="HOGENOM" id="CLU_001570_2_0_1"/>
<dbReference type="PROSITE" id="PS00086">
    <property type="entry name" value="CYTOCHROME_P450"/>
    <property type="match status" value="1"/>
</dbReference>
<accession>A0A084GCH2</accession>
<dbReference type="PANTHER" id="PTHR46300">
    <property type="entry name" value="P450, PUTATIVE (EUROFUNG)-RELATED-RELATED"/>
    <property type="match status" value="1"/>
</dbReference>
<evidence type="ECO:0000313" key="8">
    <source>
        <dbReference type="EMBL" id="KEZ45034.1"/>
    </source>
</evidence>
<feature type="binding site" description="axial binding residue" evidence="5">
    <location>
        <position position="377"/>
    </location>
    <ligand>
        <name>heme</name>
        <dbReference type="ChEBI" id="CHEBI:30413"/>
    </ligand>
    <ligandPart>
        <name>Fe</name>
        <dbReference type="ChEBI" id="CHEBI:18248"/>
    </ligandPart>
</feature>
<dbReference type="GO" id="GO:0005506">
    <property type="term" value="F:iron ion binding"/>
    <property type="evidence" value="ECO:0007669"/>
    <property type="project" value="InterPro"/>
</dbReference>
<dbReference type="OMA" id="HAVVHVP"/>
<protein>
    <recommendedName>
        <fullName evidence="10">Cytochrome P450</fullName>
    </recommendedName>
</protein>
<dbReference type="Proteomes" id="UP000028545">
    <property type="component" value="Unassembled WGS sequence"/>
</dbReference>
<keyword evidence="5 6" id="KW-0349">Heme</keyword>
<dbReference type="InterPro" id="IPR002401">
    <property type="entry name" value="Cyt_P450_E_grp-I"/>
</dbReference>
<dbReference type="GO" id="GO:0016705">
    <property type="term" value="F:oxidoreductase activity, acting on paired donors, with incorporation or reduction of molecular oxygen"/>
    <property type="evidence" value="ECO:0007669"/>
    <property type="project" value="InterPro"/>
</dbReference>
<proteinExistence type="inferred from homology"/>
<dbReference type="RefSeq" id="XP_016644833.1">
    <property type="nucleotide sequence ID" value="XM_016785457.1"/>
</dbReference>
<evidence type="ECO:0000256" key="6">
    <source>
        <dbReference type="RuleBase" id="RU000461"/>
    </source>
</evidence>
<evidence type="ECO:0000256" key="4">
    <source>
        <dbReference type="ARBA" id="ARBA00023004"/>
    </source>
</evidence>
<dbReference type="CDD" id="cd11065">
    <property type="entry name" value="CYP64-like"/>
    <property type="match status" value="1"/>
</dbReference>
<dbReference type="PRINTS" id="PR00385">
    <property type="entry name" value="P450"/>
</dbReference>
<keyword evidence="2 5" id="KW-0479">Metal-binding</keyword>
<reference evidence="8 9" key="1">
    <citation type="journal article" date="2014" name="Genome Announc.">
        <title>Draft genome sequence of the pathogenic fungus Scedosporium apiospermum.</title>
        <authorList>
            <person name="Vandeputte P."/>
            <person name="Ghamrawi S."/>
            <person name="Rechenmann M."/>
            <person name="Iltis A."/>
            <person name="Giraud S."/>
            <person name="Fleury M."/>
            <person name="Thornton C."/>
            <person name="Delhaes L."/>
            <person name="Meyer W."/>
            <person name="Papon N."/>
            <person name="Bouchara J.P."/>
        </authorList>
    </citation>
    <scope>NUCLEOTIDE SEQUENCE [LARGE SCALE GENOMIC DNA]</scope>
    <source>
        <strain evidence="8 9">IHEM 14462</strain>
    </source>
</reference>
<dbReference type="InterPro" id="IPR050364">
    <property type="entry name" value="Cytochrome_P450_fung"/>
</dbReference>
<dbReference type="EMBL" id="JOWA01000086">
    <property type="protein sequence ID" value="KEZ45034.1"/>
    <property type="molecule type" value="Genomic_DNA"/>
</dbReference>
<dbReference type="SUPFAM" id="SSF48264">
    <property type="entry name" value="Cytochrome P450"/>
    <property type="match status" value="1"/>
</dbReference>
<dbReference type="InterPro" id="IPR036396">
    <property type="entry name" value="Cyt_P450_sf"/>
</dbReference>
<dbReference type="PRINTS" id="PR00463">
    <property type="entry name" value="EP450I"/>
</dbReference>
<dbReference type="Gene3D" id="1.10.630.10">
    <property type="entry name" value="Cytochrome P450"/>
    <property type="match status" value="1"/>
</dbReference>
<sequence>MGNLTETTPGVVQAAVQYLKSNTLLAVTSSVTFSALLLIVISYLHTSKRPDAKLLPGPKDRWRRTRKFMHQLTMPAAATSYEPAQLLESTRVVYNLLKDPTTYEHVFEQYSGGLIFRIGYGKRIVTGEEDALRRIIQVNRNLERIASPGSYLVDTVPMLKYLPAWLAPFKAEAARLHSEELSLFRELLDEVRQRVRNGTAASCFASQLVVQQEKFGLSDDEGAYVVGTMFEAGSGTTAAVMMSFCLAMTLYPQWQSLVWEEVDRICGDRMPDFQDIPEMPAVRAVIKEVLRWRPVTAGGVPHLLTRDDVYSGFFLPEGSIVHANQWAIHREKALYPDPEIFNPNRWLLPEYPTYREPLSKFPNLQNYSAFGFGRRICPGMNIAERSLHILTARILWAGRFSKKKGPDGAEMDVPDYDYGSGFNTQPKPFPFSFVARSPERMKAVEESWEKARAEDPLRGDGD</sequence>
<dbReference type="InterPro" id="IPR001128">
    <property type="entry name" value="Cyt_P450"/>
</dbReference>
<dbReference type="VEuPathDB" id="FungiDB:SAPIO_CDS2435"/>
<dbReference type="PANTHER" id="PTHR46300:SF8">
    <property type="entry name" value="CYTOCHROME P450 2E1"/>
    <property type="match status" value="1"/>
</dbReference>
<keyword evidence="6" id="KW-0503">Monooxygenase</keyword>
<keyword evidence="7" id="KW-0812">Transmembrane</keyword>
<dbReference type="GO" id="GO:0020037">
    <property type="term" value="F:heme binding"/>
    <property type="evidence" value="ECO:0007669"/>
    <property type="project" value="InterPro"/>
</dbReference>
<dbReference type="KEGG" id="sapo:SAPIO_CDS2435"/>
<dbReference type="AlphaFoldDB" id="A0A084GCH2"/>
<comment type="similarity">
    <text evidence="1 6">Belongs to the cytochrome P450 family.</text>
</comment>
<keyword evidence="7" id="KW-0472">Membrane</keyword>
<evidence type="ECO:0000256" key="3">
    <source>
        <dbReference type="ARBA" id="ARBA00023002"/>
    </source>
</evidence>
<keyword evidence="4 5" id="KW-0408">Iron</keyword>
<evidence type="ECO:0000313" key="9">
    <source>
        <dbReference type="Proteomes" id="UP000028545"/>
    </source>
</evidence>
<dbReference type="Pfam" id="PF00067">
    <property type="entry name" value="p450"/>
    <property type="match status" value="1"/>
</dbReference>
<comment type="cofactor">
    <cofactor evidence="5">
        <name>heme</name>
        <dbReference type="ChEBI" id="CHEBI:30413"/>
    </cofactor>
</comment>
<name>A0A084GCH2_PSEDA</name>
<comment type="caution">
    <text evidence="8">The sequence shown here is derived from an EMBL/GenBank/DDBJ whole genome shotgun (WGS) entry which is preliminary data.</text>
</comment>
<evidence type="ECO:0000256" key="5">
    <source>
        <dbReference type="PIRSR" id="PIRSR602401-1"/>
    </source>
</evidence>
<dbReference type="OrthoDB" id="1103324at2759"/>
<gene>
    <name evidence="8" type="ORF">SAPIO_CDS2435</name>
</gene>
<evidence type="ECO:0000256" key="2">
    <source>
        <dbReference type="ARBA" id="ARBA00022723"/>
    </source>
</evidence>
<organism evidence="8 9">
    <name type="scientific">Pseudallescheria apiosperma</name>
    <name type="common">Scedosporium apiospermum</name>
    <dbReference type="NCBI Taxonomy" id="563466"/>
    <lineage>
        <taxon>Eukaryota</taxon>
        <taxon>Fungi</taxon>
        <taxon>Dikarya</taxon>
        <taxon>Ascomycota</taxon>
        <taxon>Pezizomycotina</taxon>
        <taxon>Sordariomycetes</taxon>
        <taxon>Hypocreomycetidae</taxon>
        <taxon>Microascales</taxon>
        <taxon>Microascaceae</taxon>
        <taxon>Scedosporium</taxon>
    </lineage>
</organism>
<keyword evidence="7" id="KW-1133">Transmembrane helix</keyword>
<feature type="transmembrane region" description="Helical" evidence="7">
    <location>
        <begin position="24"/>
        <end position="44"/>
    </location>
</feature>
<keyword evidence="9" id="KW-1185">Reference proteome</keyword>
<dbReference type="GeneID" id="27721507"/>
<dbReference type="GO" id="GO:0004497">
    <property type="term" value="F:monooxygenase activity"/>
    <property type="evidence" value="ECO:0007669"/>
    <property type="project" value="UniProtKB-KW"/>
</dbReference>
<evidence type="ECO:0000256" key="1">
    <source>
        <dbReference type="ARBA" id="ARBA00010617"/>
    </source>
</evidence>